<accession>A0A7C8ID74</accession>
<evidence type="ECO:0000256" key="2">
    <source>
        <dbReference type="SAM" id="Phobius"/>
    </source>
</evidence>
<dbReference type="AlphaFoldDB" id="A0A7C8ID74"/>
<evidence type="ECO:0000313" key="3">
    <source>
        <dbReference type="EMBL" id="KAF2874151.1"/>
    </source>
</evidence>
<dbReference type="EMBL" id="JAADJZ010000006">
    <property type="protein sequence ID" value="KAF2874151.1"/>
    <property type="molecule type" value="Genomic_DNA"/>
</dbReference>
<keyword evidence="2" id="KW-0812">Transmembrane</keyword>
<comment type="caution">
    <text evidence="3">The sequence shown here is derived from an EMBL/GenBank/DDBJ whole genome shotgun (WGS) entry which is preliminary data.</text>
</comment>
<dbReference type="OrthoDB" id="3687473at2759"/>
<feature type="compositionally biased region" description="Low complexity" evidence="1">
    <location>
        <begin position="21"/>
        <end position="40"/>
    </location>
</feature>
<keyword evidence="2" id="KW-0472">Membrane</keyword>
<reference evidence="3 4" key="1">
    <citation type="submission" date="2020-01" db="EMBL/GenBank/DDBJ databases">
        <authorList>
            <consortium name="DOE Joint Genome Institute"/>
            <person name="Haridas S."/>
            <person name="Albert R."/>
            <person name="Binder M."/>
            <person name="Bloem J."/>
            <person name="Labutti K."/>
            <person name="Salamov A."/>
            <person name="Andreopoulos B."/>
            <person name="Baker S.E."/>
            <person name="Barry K."/>
            <person name="Bills G."/>
            <person name="Bluhm B.H."/>
            <person name="Cannon C."/>
            <person name="Castanera R."/>
            <person name="Culley D.E."/>
            <person name="Daum C."/>
            <person name="Ezra D."/>
            <person name="Gonzalez J.B."/>
            <person name="Henrissat B."/>
            <person name="Kuo A."/>
            <person name="Liang C."/>
            <person name="Lipzen A."/>
            <person name="Lutzoni F."/>
            <person name="Magnuson J."/>
            <person name="Mondo S."/>
            <person name="Nolan M."/>
            <person name="Ohm R."/>
            <person name="Pangilinan J."/>
            <person name="Park H.-J.H."/>
            <person name="Ramirez L."/>
            <person name="Alfaro M."/>
            <person name="Sun H."/>
            <person name="Tritt A."/>
            <person name="Yoshinaga Y."/>
            <person name="Zwiers L.-H.L."/>
            <person name="Turgeon B.G."/>
            <person name="Goodwin S.B."/>
            <person name="Spatafora J.W."/>
            <person name="Crous P.W."/>
            <person name="Grigoriev I.V."/>
        </authorList>
    </citation>
    <scope>NUCLEOTIDE SEQUENCE [LARGE SCALE GENOMIC DNA]</scope>
    <source>
        <strain evidence="3 4">CBS 611.86</strain>
    </source>
</reference>
<name>A0A7C8ID74_9PLEO</name>
<sequence length="203" mass="22301">MTAPRVLVSGLSSAQELYRDSPASSRSSSPLPCTKALPSLPDDDAPPPFLEPYRDDPAAASEQPHTFVFHAIYPHRAASHTLNRHLQIQIPPYTDADPLASHDDDVPLAHLYPYPTEAPPSYNTVVRQSYRDTLIQHIPSHSISTSSTSADTDLETGVELERADDMRFGVERVVAMLVVALVLLLISGVMAWWVIRGDFDMGS</sequence>
<keyword evidence="4" id="KW-1185">Reference proteome</keyword>
<dbReference type="Proteomes" id="UP000481861">
    <property type="component" value="Unassembled WGS sequence"/>
</dbReference>
<feature type="transmembrane region" description="Helical" evidence="2">
    <location>
        <begin position="173"/>
        <end position="195"/>
    </location>
</feature>
<keyword evidence="2" id="KW-1133">Transmembrane helix</keyword>
<proteinExistence type="predicted"/>
<organism evidence="3 4">
    <name type="scientific">Massariosphaeria phaeospora</name>
    <dbReference type="NCBI Taxonomy" id="100035"/>
    <lineage>
        <taxon>Eukaryota</taxon>
        <taxon>Fungi</taxon>
        <taxon>Dikarya</taxon>
        <taxon>Ascomycota</taxon>
        <taxon>Pezizomycotina</taxon>
        <taxon>Dothideomycetes</taxon>
        <taxon>Pleosporomycetidae</taxon>
        <taxon>Pleosporales</taxon>
        <taxon>Pleosporales incertae sedis</taxon>
        <taxon>Massariosphaeria</taxon>
    </lineage>
</organism>
<evidence type="ECO:0000313" key="4">
    <source>
        <dbReference type="Proteomes" id="UP000481861"/>
    </source>
</evidence>
<evidence type="ECO:0000256" key="1">
    <source>
        <dbReference type="SAM" id="MobiDB-lite"/>
    </source>
</evidence>
<gene>
    <name evidence="3" type="ORF">BDV95DRAFT_592272</name>
</gene>
<feature type="region of interest" description="Disordered" evidence="1">
    <location>
        <begin position="1"/>
        <end position="57"/>
    </location>
</feature>
<protein>
    <submittedName>
        <fullName evidence="3">Uncharacterized protein</fullName>
    </submittedName>
</protein>